<comment type="caution">
    <text evidence="2">The sequence shown here is derived from an EMBL/GenBank/DDBJ whole genome shotgun (WGS) entry which is preliminary data.</text>
</comment>
<protein>
    <submittedName>
        <fullName evidence="2">Uncharacterized protein DUF3545</fullName>
    </submittedName>
</protein>
<keyword evidence="3" id="KW-1185">Reference proteome</keyword>
<name>A0A4R1J8R1_9GAMM</name>
<reference evidence="2 3" key="1">
    <citation type="submission" date="2019-03" db="EMBL/GenBank/DDBJ databases">
        <title>Genomic Encyclopedia of Type Strains, Phase IV (KMG-IV): sequencing the most valuable type-strain genomes for metagenomic binning, comparative biology and taxonomic classification.</title>
        <authorList>
            <person name="Goeker M."/>
        </authorList>
    </citation>
    <scope>NUCLEOTIDE SEQUENCE [LARGE SCALE GENOMIC DNA]</scope>
    <source>
        <strain evidence="2 3">DSM 18577</strain>
    </source>
</reference>
<dbReference type="InterPro" id="IPR021932">
    <property type="entry name" value="DUF3545"/>
</dbReference>
<accession>A0A4R1J8R1</accession>
<feature type="region of interest" description="Disordered" evidence="1">
    <location>
        <begin position="1"/>
        <end position="24"/>
    </location>
</feature>
<evidence type="ECO:0000256" key="1">
    <source>
        <dbReference type="SAM" id="MobiDB-lite"/>
    </source>
</evidence>
<evidence type="ECO:0000313" key="2">
    <source>
        <dbReference type="EMBL" id="TCK46985.1"/>
    </source>
</evidence>
<evidence type="ECO:0000313" key="3">
    <source>
        <dbReference type="Proteomes" id="UP000295565"/>
    </source>
</evidence>
<dbReference type="Pfam" id="PF12065">
    <property type="entry name" value="DUF3545"/>
    <property type="match status" value="1"/>
</dbReference>
<dbReference type="Proteomes" id="UP000295565">
    <property type="component" value="Unassembled WGS sequence"/>
</dbReference>
<dbReference type="RefSeq" id="WP_131913880.1">
    <property type="nucleotide sequence ID" value="NZ_OU594967.1"/>
</dbReference>
<dbReference type="EMBL" id="SMGD01000016">
    <property type="protein sequence ID" value="TCK46985.1"/>
    <property type="molecule type" value="Genomic_DNA"/>
</dbReference>
<organism evidence="2 3">
    <name type="scientific">Celerinatantimonas diazotrophica</name>
    <dbReference type="NCBI Taxonomy" id="412034"/>
    <lineage>
        <taxon>Bacteria</taxon>
        <taxon>Pseudomonadati</taxon>
        <taxon>Pseudomonadota</taxon>
        <taxon>Gammaproteobacteria</taxon>
        <taxon>Celerinatantimonadaceae</taxon>
        <taxon>Celerinatantimonas</taxon>
    </lineage>
</organism>
<dbReference type="AlphaFoldDB" id="A0A4R1J8R1"/>
<proteinExistence type="predicted"/>
<gene>
    <name evidence="2" type="ORF">EV690_3138</name>
</gene>
<dbReference type="OrthoDB" id="5918741at2"/>
<sequence length="58" mass="6898">MERLDFDTLGMSEPTTKASKGSKKRRWREIETIKERMRLKQELLSIDSTLELDDELEL</sequence>